<keyword evidence="2" id="KW-0012">Acyltransferase</keyword>
<proteinExistence type="predicted"/>
<dbReference type="InterPro" id="IPR000182">
    <property type="entry name" value="GNAT_dom"/>
</dbReference>
<dbReference type="PROSITE" id="PS51186">
    <property type="entry name" value="GNAT"/>
    <property type="match status" value="1"/>
</dbReference>
<dbReference type="OrthoDB" id="41532at2759"/>
<dbReference type="InParanoid" id="A0A316YQY2"/>
<dbReference type="Gene3D" id="3.40.630.30">
    <property type="match status" value="1"/>
</dbReference>
<dbReference type="InterPro" id="IPR016181">
    <property type="entry name" value="Acyl_CoA_acyltransferase"/>
</dbReference>
<evidence type="ECO:0000313" key="4">
    <source>
        <dbReference type="EMBL" id="PWN91078.1"/>
    </source>
</evidence>
<evidence type="ECO:0000256" key="1">
    <source>
        <dbReference type="ARBA" id="ARBA00022679"/>
    </source>
</evidence>
<dbReference type="SUPFAM" id="SSF55729">
    <property type="entry name" value="Acyl-CoA N-acyltransferases (Nat)"/>
    <property type="match status" value="1"/>
</dbReference>
<keyword evidence="5" id="KW-1185">Reference proteome</keyword>
<dbReference type="EMBL" id="KZ819635">
    <property type="protein sequence ID" value="PWN91078.1"/>
    <property type="molecule type" value="Genomic_DNA"/>
</dbReference>
<sequence length="162" mass="18410">MALPQGVIEDEIEVVEVAWDDREAVRLRQMQRDDIAGEFPLSKEPGPPPSVSDCLVFLIARRRGEAQALAAGGLRRVDDKRAEVKRMYVVPQFRGRPLQLGQKIVEALERRARQLGFSQLLLETGTFMAGPRKFYERCGYQQDEAFPPYLDAPQSVFYAKDI</sequence>
<dbReference type="AlphaFoldDB" id="A0A316YQY2"/>
<dbReference type="Proteomes" id="UP000245768">
    <property type="component" value="Unassembled WGS sequence"/>
</dbReference>
<name>A0A316YQY2_9BASI</name>
<protein>
    <submittedName>
        <fullName evidence="4">Putative acetyltransferase</fullName>
    </submittedName>
</protein>
<dbReference type="PANTHER" id="PTHR43877:SF2">
    <property type="entry name" value="AMINOALKYLPHOSPHONATE N-ACETYLTRANSFERASE-RELATED"/>
    <property type="match status" value="1"/>
</dbReference>
<dbReference type="PANTHER" id="PTHR43877">
    <property type="entry name" value="AMINOALKYLPHOSPHONATE N-ACETYLTRANSFERASE-RELATED-RELATED"/>
    <property type="match status" value="1"/>
</dbReference>
<keyword evidence="1 4" id="KW-0808">Transferase</keyword>
<dbReference type="InterPro" id="IPR050832">
    <property type="entry name" value="Bact_Acetyltransf"/>
</dbReference>
<organism evidence="4 5">
    <name type="scientific">Acaromyces ingoldii</name>
    <dbReference type="NCBI Taxonomy" id="215250"/>
    <lineage>
        <taxon>Eukaryota</taxon>
        <taxon>Fungi</taxon>
        <taxon>Dikarya</taxon>
        <taxon>Basidiomycota</taxon>
        <taxon>Ustilaginomycotina</taxon>
        <taxon>Exobasidiomycetes</taxon>
        <taxon>Exobasidiales</taxon>
        <taxon>Cryptobasidiaceae</taxon>
        <taxon>Acaromyces</taxon>
    </lineage>
</organism>
<dbReference type="RefSeq" id="XP_025378276.1">
    <property type="nucleotide sequence ID" value="XM_025518746.1"/>
</dbReference>
<feature type="domain" description="N-acetyltransferase" evidence="3">
    <location>
        <begin position="25"/>
        <end position="162"/>
    </location>
</feature>
<dbReference type="CDD" id="cd04301">
    <property type="entry name" value="NAT_SF"/>
    <property type="match status" value="1"/>
</dbReference>
<dbReference type="STRING" id="215250.A0A316YQY2"/>
<dbReference type="GeneID" id="37040662"/>
<evidence type="ECO:0000313" key="5">
    <source>
        <dbReference type="Proteomes" id="UP000245768"/>
    </source>
</evidence>
<gene>
    <name evidence="4" type="ORF">FA10DRAFT_228318</name>
</gene>
<dbReference type="Pfam" id="PF00583">
    <property type="entry name" value="Acetyltransf_1"/>
    <property type="match status" value="1"/>
</dbReference>
<dbReference type="GO" id="GO:0016747">
    <property type="term" value="F:acyltransferase activity, transferring groups other than amino-acyl groups"/>
    <property type="evidence" value="ECO:0007669"/>
    <property type="project" value="InterPro"/>
</dbReference>
<evidence type="ECO:0000256" key="2">
    <source>
        <dbReference type="ARBA" id="ARBA00023315"/>
    </source>
</evidence>
<accession>A0A316YQY2</accession>
<evidence type="ECO:0000259" key="3">
    <source>
        <dbReference type="PROSITE" id="PS51186"/>
    </source>
</evidence>
<reference evidence="4 5" key="1">
    <citation type="journal article" date="2018" name="Mol. Biol. Evol.">
        <title>Broad Genomic Sampling Reveals a Smut Pathogenic Ancestry of the Fungal Clade Ustilaginomycotina.</title>
        <authorList>
            <person name="Kijpornyongpan T."/>
            <person name="Mondo S.J."/>
            <person name="Barry K."/>
            <person name="Sandor L."/>
            <person name="Lee J."/>
            <person name="Lipzen A."/>
            <person name="Pangilinan J."/>
            <person name="LaButti K."/>
            <person name="Hainaut M."/>
            <person name="Henrissat B."/>
            <person name="Grigoriev I.V."/>
            <person name="Spatafora J.W."/>
            <person name="Aime M.C."/>
        </authorList>
    </citation>
    <scope>NUCLEOTIDE SEQUENCE [LARGE SCALE GENOMIC DNA]</scope>
    <source>
        <strain evidence="4 5">MCA 4198</strain>
    </source>
</reference>